<accession>A0A1Y1S708</accession>
<keyword evidence="8 9" id="KW-0472">Membrane</keyword>
<keyword evidence="7" id="KW-0406">Ion transport</keyword>
<evidence type="ECO:0000256" key="6">
    <source>
        <dbReference type="ARBA" id="ARBA00022989"/>
    </source>
</evidence>
<comment type="similarity">
    <text evidence="2">Belongs to the V-ATPase e1/e2 subunit family.</text>
</comment>
<keyword evidence="11" id="KW-1185">Reference proteome</keyword>
<evidence type="ECO:0000256" key="2">
    <source>
        <dbReference type="ARBA" id="ARBA00008328"/>
    </source>
</evidence>
<feature type="transmembrane region" description="Helical" evidence="9">
    <location>
        <begin position="12"/>
        <end position="30"/>
    </location>
</feature>
<keyword evidence="6 9" id="KW-1133">Transmembrane helix</keyword>
<dbReference type="InterPro" id="IPR008389">
    <property type="entry name" value="ATPase_V0-cplx_e1/e2_su"/>
</dbReference>
<dbReference type="Proteomes" id="UP000192639">
    <property type="component" value="Unassembled WGS sequence"/>
</dbReference>
<evidence type="ECO:0000313" key="11">
    <source>
        <dbReference type="Proteomes" id="UP000192639"/>
    </source>
</evidence>
<dbReference type="GO" id="GO:0033179">
    <property type="term" value="C:proton-transporting V-type ATPase, V0 domain"/>
    <property type="evidence" value="ECO:0007669"/>
    <property type="project" value="InterPro"/>
</dbReference>
<protein>
    <submittedName>
        <fullName evidence="10">Uncharacterized protein</fullName>
    </submittedName>
</protein>
<dbReference type="VEuPathDB" id="MicrosporidiaDB:ECANGB1_1009"/>
<sequence length="78" mass="8584">MVSQGKQMNRDVIVLLLGTLKVCVFIGLAIGYANKDSKHRDYAIPVVGALAFAWVSWAVTYIAQIHPFVQPEITKNAP</sequence>
<gene>
    <name evidence="10" type="ORF">ECANGB1_1009</name>
</gene>
<reference evidence="10 11" key="1">
    <citation type="journal article" date="2017" name="Environ. Microbiol.">
        <title>Decay of the glycolytic pathway and adaptation to intranuclear parasitism within Enterocytozoonidae microsporidia.</title>
        <authorList>
            <person name="Wiredu Boakye D."/>
            <person name="Jaroenlak P."/>
            <person name="Prachumwat A."/>
            <person name="Williams T.A."/>
            <person name="Bateman K.S."/>
            <person name="Itsathitphaisarn O."/>
            <person name="Sritunyalucksana K."/>
            <person name="Paszkiewicz K.H."/>
            <person name="Moore K.A."/>
            <person name="Stentiford G.D."/>
            <person name="Williams B.A."/>
        </authorList>
    </citation>
    <scope>NUCLEOTIDE SEQUENCE [LARGE SCALE GENOMIC DNA]</scope>
    <source>
        <strain evidence="10 11">GB1</strain>
    </source>
</reference>
<dbReference type="OrthoDB" id="1508846at2759"/>
<evidence type="ECO:0000256" key="8">
    <source>
        <dbReference type="ARBA" id="ARBA00023136"/>
    </source>
</evidence>
<organism evidence="10 11">
    <name type="scientific">Enterospora canceri</name>
    <dbReference type="NCBI Taxonomy" id="1081671"/>
    <lineage>
        <taxon>Eukaryota</taxon>
        <taxon>Fungi</taxon>
        <taxon>Fungi incertae sedis</taxon>
        <taxon>Microsporidia</taxon>
        <taxon>Enterocytozoonidae</taxon>
        <taxon>Enterospora</taxon>
    </lineage>
</organism>
<name>A0A1Y1S708_9MICR</name>
<dbReference type="AlphaFoldDB" id="A0A1Y1S708"/>
<comment type="caution">
    <text evidence="10">The sequence shown here is derived from an EMBL/GenBank/DDBJ whole genome shotgun (WGS) entry which is preliminary data.</text>
</comment>
<dbReference type="GO" id="GO:0046961">
    <property type="term" value="F:proton-transporting ATPase activity, rotational mechanism"/>
    <property type="evidence" value="ECO:0007669"/>
    <property type="project" value="InterPro"/>
</dbReference>
<evidence type="ECO:0000313" key="10">
    <source>
        <dbReference type="EMBL" id="ORD94235.1"/>
    </source>
</evidence>
<evidence type="ECO:0000256" key="7">
    <source>
        <dbReference type="ARBA" id="ARBA00023065"/>
    </source>
</evidence>
<evidence type="ECO:0000256" key="5">
    <source>
        <dbReference type="ARBA" id="ARBA00022781"/>
    </source>
</evidence>
<dbReference type="EMBL" id="LWDP01000028">
    <property type="protein sequence ID" value="ORD94235.1"/>
    <property type="molecule type" value="Genomic_DNA"/>
</dbReference>
<keyword evidence="4 9" id="KW-0812">Transmembrane</keyword>
<feature type="transmembrane region" description="Helical" evidence="9">
    <location>
        <begin position="42"/>
        <end position="63"/>
    </location>
</feature>
<dbReference type="Pfam" id="PF05493">
    <property type="entry name" value="ATP_synt_H"/>
    <property type="match status" value="1"/>
</dbReference>
<evidence type="ECO:0000256" key="3">
    <source>
        <dbReference type="ARBA" id="ARBA00022448"/>
    </source>
</evidence>
<evidence type="ECO:0000256" key="9">
    <source>
        <dbReference type="SAM" id="Phobius"/>
    </source>
</evidence>
<keyword evidence="3" id="KW-0813">Transport</keyword>
<evidence type="ECO:0000256" key="4">
    <source>
        <dbReference type="ARBA" id="ARBA00022692"/>
    </source>
</evidence>
<proteinExistence type="inferred from homology"/>
<evidence type="ECO:0000256" key="1">
    <source>
        <dbReference type="ARBA" id="ARBA00004141"/>
    </source>
</evidence>
<comment type="subcellular location">
    <subcellularLocation>
        <location evidence="1">Membrane</location>
        <topology evidence="1">Multi-pass membrane protein</topology>
    </subcellularLocation>
</comment>
<keyword evidence="5" id="KW-0375">Hydrogen ion transport</keyword>